<dbReference type="AlphaFoldDB" id="A0A0V1G8Q5"/>
<dbReference type="Proteomes" id="UP000054805">
    <property type="component" value="Unassembled WGS sequence"/>
</dbReference>
<comment type="caution">
    <text evidence="1">The sequence shown here is derived from an EMBL/GenBank/DDBJ whole genome shotgun (WGS) entry which is preliminary data.</text>
</comment>
<organism evidence="1 2">
    <name type="scientific">Trichinella pseudospiralis</name>
    <name type="common">Parasitic roundworm</name>
    <dbReference type="NCBI Taxonomy" id="6337"/>
    <lineage>
        <taxon>Eukaryota</taxon>
        <taxon>Metazoa</taxon>
        <taxon>Ecdysozoa</taxon>
        <taxon>Nematoda</taxon>
        <taxon>Enoplea</taxon>
        <taxon>Dorylaimia</taxon>
        <taxon>Trichinellida</taxon>
        <taxon>Trichinellidae</taxon>
        <taxon>Trichinella</taxon>
    </lineage>
</organism>
<name>A0A0V1G8Q5_TRIPS</name>
<accession>A0A0V1G8Q5</accession>
<keyword evidence="2" id="KW-1185">Reference proteome</keyword>
<dbReference type="EMBL" id="JYDS01005281">
    <property type="protein sequence ID" value="KRY94517.1"/>
    <property type="molecule type" value="Genomic_DNA"/>
</dbReference>
<proteinExistence type="predicted"/>
<sequence length="48" mass="5588">MKDLTKHYEQHILCLLNCRNELYANLFANGVRRVNNGVSNAMTDKEYS</sequence>
<evidence type="ECO:0000313" key="1">
    <source>
        <dbReference type="EMBL" id="KRY94517.1"/>
    </source>
</evidence>
<gene>
    <name evidence="1" type="ORF">T4B_15451</name>
</gene>
<evidence type="ECO:0000313" key="2">
    <source>
        <dbReference type="Proteomes" id="UP000054805"/>
    </source>
</evidence>
<protein>
    <submittedName>
        <fullName evidence="1">Uncharacterized protein</fullName>
    </submittedName>
</protein>
<reference evidence="1 2" key="1">
    <citation type="submission" date="2015-01" db="EMBL/GenBank/DDBJ databases">
        <title>Evolution of Trichinella species and genotypes.</title>
        <authorList>
            <person name="Korhonen P.K."/>
            <person name="Edoardo P."/>
            <person name="Giuseppe L.R."/>
            <person name="Gasser R.B."/>
        </authorList>
    </citation>
    <scope>NUCLEOTIDE SEQUENCE [LARGE SCALE GENOMIC DNA]</scope>
    <source>
        <strain evidence="1">ISS588</strain>
    </source>
</reference>